<evidence type="ECO:0000313" key="11">
    <source>
        <dbReference type="EMBL" id="CAD2188689.1"/>
    </source>
</evidence>
<comment type="caution">
    <text evidence="11">The sequence shown here is derived from an EMBL/GenBank/DDBJ whole genome shotgun (WGS) entry which is preliminary data.</text>
</comment>
<dbReference type="GO" id="GO:1990817">
    <property type="term" value="F:poly(A) RNA polymerase activity"/>
    <property type="evidence" value="ECO:0007669"/>
    <property type="project" value="UniProtKB-EC"/>
</dbReference>
<keyword evidence="8" id="KW-0539">Nucleus</keyword>
<evidence type="ECO:0000256" key="7">
    <source>
        <dbReference type="ARBA" id="ARBA00022840"/>
    </source>
</evidence>
<dbReference type="GO" id="GO:0005634">
    <property type="term" value="C:nucleus"/>
    <property type="evidence" value="ECO:0007669"/>
    <property type="project" value="UniProtKB-SubCell"/>
</dbReference>
<protein>
    <recommendedName>
        <fullName evidence="3">polynucleotide adenylyltransferase</fullName>
        <ecNumber evidence="3">2.7.7.19</ecNumber>
    </recommendedName>
</protein>
<keyword evidence="5" id="KW-0808">Transferase</keyword>
<keyword evidence="4" id="KW-0507">mRNA processing</keyword>
<evidence type="ECO:0000256" key="6">
    <source>
        <dbReference type="ARBA" id="ARBA00022741"/>
    </source>
</evidence>
<dbReference type="EMBL" id="CAJEWN010000708">
    <property type="protein sequence ID" value="CAD2188689.1"/>
    <property type="molecule type" value="Genomic_DNA"/>
</dbReference>
<dbReference type="GO" id="GO:0006397">
    <property type="term" value="P:mRNA processing"/>
    <property type="evidence" value="ECO:0007669"/>
    <property type="project" value="UniProtKB-KW"/>
</dbReference>
<evidence type="ECO:0000259" key="10">
    <source>
        <dbReference type="Pfam" id="PF04928"/>
    </source>
</evidence>
<dbReference type="Gene3D" id="3.30.70.590">
    <property type="entry name" value="Poly(A) polymerase predicted RNA binding domain"/>
    <property type="match status" value="1"/>
</dbReference>
<dbReference type="PANTHER" id="PTHR10682:SF10">
    <property type="entry name" value="POLYNUCLEOTIDE ADENYLYLTRANSFERASE"/>
    <property type="match status" value="1"/>
</dbReference>
<dbReference type="Proteomes" id="UP000580250">
    <property type="component" value="Unassembled WGS sequence"/>
</dbReference>
<dbReference type="PANTHER" id="PTHR10682">
    <property type="entry name" value="POLY A POLYMERASE"/>
    <property type="match status" value="1"/>
</dbReference>
<keyword evidence="6" id="KW-0547">Nucleotide-binding</keyword>
<gene>
    <name evidence="11" type="ORF">MENT_LOCUS41356</name>
</gene>
<keyword evidence="7" id="KW-0067">ATP-binding</keyword>
<dbReference type="SUPFAM" id="SSF81631">
    <property type="entry name" value="PAP/OAS1 substrate-binding domain"/>
    <property type="match status" value="1"/>
</dbReference>
<comment type="similarity">
    <text evidence="2">Belongs to the poly(A) polymerase family.</text>
</comment>
<accession>A0A6V7WNU0</accession>
<evidence type="ECO:0000256" key="3">
    <source>
        <dbReference type="ARBA" id="ARBA00012388"/>
    </source>
</evidence>
<sequence>MLRRGLNNLPKWKKENYKIHNLHKNVHTRNRIIEFSINKTQFDISFVIIEQKTDQNLVPIINLNKERVEYIIEEFTQKLEILNLNKGLPENQEQIKEIKSQIFSLASYNSNKIMQQMINVNDNMNKFQFITKALKRWAKNHFIYNGQFGFLNGATLNVLVIKLVLLYFDSTIIYLLEKFFQTYSEWDWDYQVKLDELTQKTMSWTVDDEIKAKNGFLLKYVARSAEEKIYLQRHFNILMVVLMPGYPEQNCAFNVNYSTKQIIQKELNEANNLIMNAKNMNGGYEEFNNFWKNWLDGTKFLKKYHHFVLILCFVSKNDLKEAENYCRFVESRLRLELIFSIELNQREIKYTHSTDKEKCLPNEIKRNMGNFIFWNKLYNPGILK</sequence>
<evidence type="ECO:0000256" key="4">
    <source>
        <dbReference type="ARBA" id="ARBA00022664"/>
    </source>
</evidence>
<dbReference type="OrthoDB" id="10263155at2759"/>
<reference evidence="11 12" key="1">
    <citation type="submission" date="2020-08" db="EMBL/GenBank/DDBJ databases">
        <authorList>
            <person name="Koutsovoulos G."/>
            <person name="Danchin GJ E."/>
        </authorList>
    </citation>
    <scope>NUCLEOTIDE SEQUENCE [LARGE SCALE GENOMIC DNA]</scope>
</reference>
<comment type="subcellular location">
    <subcellularLocation>
        <location evidence="1">Nucleus</location>
    </subcellularLocation>
</comment>
<evidence type="ECO:0000256" key="5">
    <source>
        <dbReference type="ARBA" id="ARBA00022679"/>
    </source>
</evidence>
<proteinExistence type="inferred from homology"/>
<name>A0A6V7WNU0_MELEN</name>
<organism evidence="11 12">
    <name type="scientific">Meloidogyne enterolobii</name>
    <name type="common">Root-knot nematode worm</name>
    <name type="synonym">Meloidogyne mayaguensis</name>
    <dbReference type="NCBI Taxonomy" id="390850"/>
    <lineage>
        <taxon>Eukaryota</taxon>
        <taxon>Metazoa</taxon>
        <taxon>Ecdysozoa</taxon>
        <taxon>Nematoda</taxon>
        <taxon>Chromadorea</taxon>
        <taxon>Rhabditida</taxon>
        <taxon>Tylenchina</taxon>
        <taxon>Tylenchomorpha</taxon>
        <taxon>Tylenchoidea</taxon>
        <taxon>Meloidogynidae</taxon>
        <taxon>Meloidogyninae</taxon>
        <taxon>Meloidogyne</taxon>
    </lineage>
</organism>
<dbReference type="GO" id="GO:0005524">
    <property type="term" value="F:ATP binding"/>
    <property type="evidence" value="ECO:0007669"/>
    <property type="project" value="UniProtKB-KW"/>
</dbReference>
<evidence type="ECO:0000256" key="8">
    <source>
        <dbReference type="ARBA" id="ARBA00023242"/>
    </source>
</evidence>
<dbReference type="InterPro" id="IPR007012">
    <property type="entry name" value="PolA_pol_cen_dom"/>
</dbReference>
<dbReference type="Pfam" id="PF04928">
    <property type="entry name" value="PAP_central"/>
    <property type="match status" value="1"/>
</dbReference>
<dbReference type="AlphaFoldDB" id="A0A6V7WNU0"/>
<evidence type="ECO:0000256" key="9">
    <source>
        <dbReference type="ARBA" id="ARBA00048830"/>
    </source>
</evidence>
<feature type="domain" description="Poly(A) polymerase central" evidence="10">
    <location>
        <begin position="127"/>
        <end position="282"/>
    </location>
</feature>
<evidence type="ECO:0000256" key="1">
    <source>
        <dbReference type="ARBA" id="ARBA00004123"/>
    </source>
</evidence>
<evidence type="ECO:0000313" key="12">
    <source>
        <dbReference type="Proteomes" id="UP000580250"/>
    </source>
</evidence>
<dbReference type="EC" id="2.7.7.19" evidence="3"/>
<evidence type="ECO:0000256" key="2">
    <source>
        <dbReference type="ARBA" id="ARBA00010912"/>
    </source>
</evidence>
<dbReference type="Gene3D" id="1.10.1410.10">
    <property type="match status" value="1"/>
</dbReference>
<comment type="catalytic activity">
    <reaction evidence="9">
        <text>RNA(n) + ATP = RNA(n)-3'-adenine ribonucleotide + diphosphate</text>
        <dbReference type="Rhea" id="RHEA:11332"/>
        <dbReference type="Rhea" id="RHEA-COMP:14527"/>
        <dbReference type="Rhea" id="RHEA-COMP:17347"/>
        <dbReference type="ChEBI" id="CHEBI:30616"/>
        <dbReference type="ChEBI" id="CHEBI:33019"/>
        <dbReference type="ChEBI" id="CHEBI:140395"/>
        <dbReference type="ChEBI" id="CHEBI:173115"/>
        <dbReference type="EC" id="2.7.7.19"/>
    </reaction>
</comment>